<reference evidence="1 2" key="1">
    <citation type="submission" date="2019-03" db="EMBL/GenBank/DDBJ databases">
        <title>First draft genome of Liparis tanakae, snailfish: a comprehensive survey of snailfish specific genes.</title>
        <authorList>
            <person name="Kim W."/>
            <person name="Song I."/>
            <person name="Jeong J.-H."/>
            <person name="Kim D."/>
            <person name="Kim S."/>
            <person name="Ryu S."/>
            <person name="Song J.Y."/>
            <person name="Lee S.K."/>
        </authorList>
    </citation>
    <scope>NUCLEOTIDE SEQUENCE [LARGE SCALE GENOMIC DNA]</scope>
    <source>
        <tissue evidence="1">Muscle</tissue>
    </source>
</reference>
<comment type="caution">
    <text evidence="1">The sequence shown here is derived from an EMBL/GenBank/DDBJ whole genome shotgun (WGS) entry which is preliminary data.</text>
</comment>
<dbReference type="Proteomes" id="UP000314294">
    <property type="component" value="Unassembled WGS sequence"/>
</dbReference>
<evidence type="ECO:0000313" key="2">
    <source>
        <dbReference type="Proteomes" id="UP000314294"/>
    </source>
</evidence>
<accession>A0A4Z2H0L3</accession>
<evidence type="ECO:0000313" key="1">
    <source>
        <dbReference type="EMBL" id="TNN58374.1"/>
    </source>
</evidence>
<proteinExistence type="predicted"/>
<name>A0A4Z2H0L3_9TELE</name>
<organism evidence="1 2">
    <name type="scientific">Liparis tanakae</name>
    <name type="common">Tanaka's snailfish</name>
    <dbReference type="NCBI Taxonomy" id="230148"/>
    <lineage>
        <taxon>Eukaryota</taxon>
        <taxon>Metazoa</taxon>
        <taxon>Chordata</taxon>
        <taxon>Craniata</taxon>
        <taxon>Vertebrata</taxon>
        <taxon>Euteleostomi</taxon>
        <taxon>Actinopterygii</taxon>
        <taxon>Neopterygii</taxon>
        <taxon>Teleostei</taxon>
        <taxon>Neoteleostei</taxon>
        <taxon>Acanthomorphata</taxon>
        <taxon>Eupercaria</taxon>
        <taxon>Perciformes</taxon>
        <taxon>Cottioidei</taxon>
        <taxon>Cottales</taxon>
        <taxon>Liparidae</taxon>
        <taxon>Liparis</taxon>
    </lineage>
</organism>
<gene>
    <name evidence="1" type="ORF">EYF80_031385</name>
</gene>
<dbReference type="AlphaFoldDB" id="A0A4Z2H0L3"/>
<dbReference type="EMBL" id="SRLO01000380">
    <property type="protein sequence ID" value="TNN58374.1"/>
    <property type="molecule type" value="Genomic_DNA"/>
</dbReference>
<keyword evidence="2" id="KW-1185">Reference proteome</keyword>
<protein>
    <submittedName>
        <fullName evidence="1">Uncharacterized protein</fullName>
    </submittedName>
</protein>
<sequence length="116" mass="12926">MRKEETRHMQNGLLEQSGFITDDSYLLLLKPKQMRMGFLNTTVHQKSCSTSHPDVKPPPPVSGLLGRTFVYAQHEGQTQRSGPEARSLHAGRKNAAPAWCSTLTAIFLYVEVAVCQ</sequence>